<dbReference type="Gene3D" id="3.10.490.20">
    <property type="match status" value="1"/>
</dbReference>
<dbReference type="InterPro" id="IPR026983">
    <property type="entry name" value="DHC"/>
</dbReference>
<dbReference type="OMA" id="RIMMNDK"/>
<dbReference type="InterPro" id="IPR043160">
    <property type="entry name" value="Dynein_C_barrel"/>
</dbReference>
<dbReference type="GO" id="GO:0051959">
    <property type="term" value="F:dynein light intermediate chain binding"/>
    <property type="evidence" value="ECO:0007669"/>
    <property type="project" value="InterPro"/>
</dbReference>
<dbReference type="InterPro" id="IPR041658">
    <property type="entry name" value="AAA_lid_11"/>
</dbReference>
<dbReference type="PANTHER" id="PTHR22878">
    <property type="entry name" value="DYNEIN HEAVY CHAIN 6, AXONEMAL-LIKE-RELATED"/>
    <property type="match status" value="1"/>
</dbReference>
<dbReference type="InParanoid" id="G3TTP3"/>
<evidence type="ECO:0000256" key="7">
    <source>
        <dbReference type="ARBA" id="ARBA00023212"/>
    </source>
</evidence>
<dbReference type="Ensembl" id="ENSLAFT00000032542.1">
    <property type="protein sequence ID" value="ENSLAFP00000018951.1"/>
    <property type="gene ID" value="ENSLAFG00000026932.1"/>
</dbReference>
<keyword evidence="6" id="KW-0969">Cilium</keyword>
<evidence type="ECO:0000313" key="12">
    <source>
        <dbReference type="Ensembl" id="ENSLAFP00000018951.1"/>
    </source>
</evidence>
<dbReference type="FunFam" id="1.20.1270.280:FF:000013">
    <property type="entry name" value="Dynein, axonemal, heavy chain 14"/>
    <property type="match status" value="1"/>
</dbReference>
<dbReference type="GO" id="GO:0000166">
    <property type="term" value="F:nucleotide binding"/>
    <property type="evidence" value="ECO:0007669"/>
    <property type="project" value="UniProtKB-KW"/>
</dbReference>
<dbReference type="Gene3D" id="1.10.8.1220">
    <property type="match status" value="1"/>
</dbReference>
<dbReference type="Gene3D" id="3.40.50.300">
    <property type="entry name" value="P-loop containing nucleotide triphosphate hydrolases"/>
    <property type="match status" value="1"/>
</dbReference>
<dbReference type="GO" id="GO:0005929">
    <property type="term" value="C:cilium"/>
    <property type="evidence" value="ECO:0007669"/>
    <property type="project" value="UniProtKB-SubCell"/>
</dbReference>
<evidence type="ECO:0000256" key="2">
    <source>
        <dbReference type="ARBA" id="ARBA00004245"/>
    </source>
</evidence>
<dbReference type="Pfam" id="PF18199">
    <property type="entry name" value="Dynein_C"/>
    <property type="match status" value="1"/>
</dbReference>
<evidence type="ECO:0000313" key="13">
    <source>
        <dbReference type="Proteomes" id="UP000007646"/>
    </source>
</evidence>
<evidence type="ECO:0000259" key="10">
    <source>
        <dbReference type="Pfam" id="PF18198"/>
    </source>
</evidence>
<dbReference type="PANTHER" id="PTHR22878:SF64">
    <property type="entry name" value="DYNEIN AXONEMAL HEAVY CHAIN 14"/>
    <property type="match status" value="1"/>
</dbReference>
<protein>
    <recommendedName>
        <fullName evidence="14">Dynein axonemal heavy chain 14</fullName>
    </recommendedName>
</protein>
<organism evidence="12 13">
    <name type="scientific">Loxodonta africana</name>
    <name type="common">African elephant</name>
    <dbReference type="NCBI Taxonomy" id="9785"/>
    <lineage>
        <taxon>Eukaryota</taxon>
        <taxon>Metazoa</taxon>
        <taxon>Chordata</taxon>
        <taxon>Craniata</taxon>
        <taxon>Vertebrata</taxon>
        <taxon>Euteleostomi</taxon>
        <taxon>Mammalia</taxon>
        <taxon>Eutheria</taxon>
        <taxon>Afrotheria</taxon>
        <taxon>Proboscidea</taxon>
        <taxon>Elephantidae</taxon>
        <taxon>Loxodonta</taxon>
    </lineage>
</organism>
<feature type="domain" description="Dynein heavy chain C-terminal" evidence="11">
    <location>
        <begin position="502"/>
        <end position="833"/>
    </location>
</feature>
<dbReference type="GO" id="GO:0008569">
    <property type="term" value="F:minus-end-directed microtubule motor activity"/>
    <property type="evidence" value="ECO:0007669"/>
    <property type="project" value="InterPro"/>
</dbReference>
<evidence type="ECO:0000256" key="5">
    <source>
        <dbReference type="ARBA" id="ARBA00023054"/>
    </source>
</evidence>
<evidence type="ECO:0000259" key="11">
    <source>
        <dbReference type="Pfam" id="PF18199"/>
    </source>
</evidence>
<reference evidence="12" key="3">
    <citation type="submission" date="2025-09" db="UniProtKB">
        <authorList>
            <consortium name="Ensembl"/>
        </authorList>
    </citation>
    <scope>IDENTIFICATION</scope>
    <source>
        <strain evidence="12">Isolate ISIS603380</strain>
    </source>
</reference>
<evidence type="ECO:0000256" key="1">
    <source>
        <dbReference type="ARBA" id="ARBA00004138"/>
    </source>
</evidence>
<dbReference type="GO" id="GO:0030286">
    <property type="term" value="C:dynein complex"/>
    <property type="evidence" value="ECO:0007669"/>
    <property type="project" value="InterPro"/>
</dbReference>
<dbReference type="Gene3D" id="1.20.1270.280">
    <property type="match status" value="1"/>
</dbReference>
<dbReference type="GO" id="GO:0007018">
    <property type="term" value="P:microtubule-based movement"/>
    <property type="evidence" value="ECO:0007669"/>
    <property type="project" value="InterPro"/>
</dbReference>
<dbReference type="eggNOG" id="KOG3595">
    <property type="taxonomic scope" value="Eukaryota"/>
</dbReference>
<proteinExistence type="predicted"/>
<keyword evidence="8" id="KW-0966">Cell projection</keyword>
<dbReference type="InterPro" id="IPR041228">
    <property type="entry name" value="Dynein_C"/>
</dbReference>
<dbReference type="AlphaFoldDB" id="G3TTP3"/>
<dbReference type="FunFam" id="1.10.8.720:FF:000001">
    <property type="entry name" value="dynein heavy chain 7, axonemal"/>
    <property type="match status" value="1"/>
</dbReference>
<dbReference type="Pfam" id="PF03028">
    <property type="entry name" value="Dynein_heavy"/>
    <property type="match status" value="1"/>
</dbReference>
<dbReference type="GeneTree" id="ENSGT00940000160505"/>
<dbReference type="Pfam" id="PF18198">
    <property type="entry name" value="AAA_lid_11"/>
    <property type="match status" value="1"/>
</dbReference>
<keyword evidence="13" id="KW-1185">Reference proteome</keyword>
<keyword evidence="5" id="KW-0175">Coiled coil</keyword>
<dbReference type="HOGENOM" id="CLU_000038_1_3_1"/>
<keyword evidence="3" id="KW-0963">Cytoplasm</keyword>
<comment type="subcellular location">
    <subcellularLocation>
        <location evidence="1">Cell projection</location>
        <location evidence="1">Cilium</location>
    </subcellularLocation>
    <subcellularLocation>
        <location evidence="2">Cytoplasm</location>
        <location evidence="2">Cytoskeleton</location>
    </subcellularLocation>
</comment>
<evidence type="ECO:0008006" key="14">
    <source>
        <dbReference type="Google" id="ProtNLM"/>
    </source>
</evidence>
<dbReference type="InterPro" id="IPR027417">
    <property type="entry name" value="P-loop_NTPase"/>
</dbReference>
<dbReference type="InterPro" id="IPR042219">
    <property type="entry name" value="AAA_lid_11_sf"/>
</dbReference>
<keyword evidence="4" id="KW-0547">Nucleotide-binding</keyword>
<feature type="domain" description="Dynein heavy chain AAA lid" evidence="10">
    <location>
        <begin position="354"/>
        <end position="494"/>
    </location>
</feature>
<reference evidence="12 13" key="1">
    <citation type="submission" date="2009-06" db="EMBL/GenBank/DDBJ databases">
        <title>The Genome Sequence of Loxodonta africana (African elephant).</title>
        <authorList>
            <person name="Di Palma F."/>
            <person name="Heiman D."/>
            <person name="Young S."/>
            <person name="Johnson J."/>
            <person name="Lander E.S."/>
            <person name="Lindblad-Toh K."/>
        </authorList>
    </citation>
    <scope>NUCLEOTIDE SEQUENCE [LARGE SCALE GENOMIC DNA]</scope>
    <source>
        <strain evidence="12 13">Isolate ISIS603380</strain>
    </source>
</reference>
<evidence type="ECO:0000256" key="4">
    <source>
        <dbReference type="ARBA" id="ARBA00022741"/>
    </source>
</evidence>
<evidence type="ECO:0000259" key="9">
    <source>
        <dbReference type="Pfam" id="PF03028"/>
    </source>
</evidence>
<sequence>KNSLSKHIKKAIGMLTRNIFKVVSSALFNQHKLCFSFRLCIAIMQTNASENLMCHDIGSLSDEEWNIFLNSGMLINIKAPPPQIPKKKWFCCTHLLHHHKLFPLSTNTLLLHWSLIHLGSINYYVLSPGQEPFPKTTHQTYPINFPWEKLTSFQRLILVKILRPECLKNSVRKFVTESLGNEYLHTTEINLKEPYKESSARTPLILIHSDGIDPTGLLLRFAQELKGTTHHVTMISLGRGQAAKAEDLIVKARIKAGQWVFLQNCHLAASFMPRLCTIIESFSSPNVKIDPEFRLWLSSKSDSSFPVPILRKSLKVAVEYPQGLKSNLLQTFGHSGSGEVTAEIFENPDCGPWWKKIVFNLCFFHAVIHERKNYGILGWNIPYEFSSSDLEVAIKMLENVLSRQSTIPWRALRYLIGEVIYGGRVTDNFDKQCLKTLLYKFCNPEVLKDDFSFSSDELIRQPVPESAHIEDFIYIIQSLPDDDSPEVLGMHPEATRSCRVTQGQEFIESLIAMQPRAATASLTISHEQSNDKLVMEMLSDMLKRLPLTVEKEESSGSSLGHDPLIHCVLLTFLNQEIERFDNLLSVIHKSLKNLQLAIKGEIILTQELEDIYNSFLKTRVPISWQKCSYKSCKPLSPWVNDLIQRLNFFNTWAKMGFPAKYWLPAFFFPEEGFLIAVLQDYGRSRGISTDTLTFTHQVISDTTDMKLNIVRKAFKVMNGTVRPIAEVHPGADLSHTGVHVFGLFIDGARWNHEQKILDDSLPLEICCDFPEIYFLPRKTDSELYTFECPIYQTPQRSRNVTTTSLSTSFLTSVCLPTRKPPSHWIKMRVALLCEMKE</sequence>
<accession>G3TTP3</accession>
<evidence type="ECO:0000256" key="6">
    <source>
        <dbReference type="ARBA" id="ARBA00023069"/>
    </source>
</evidence>
<dbReference type="FunFam" id="3.10.490.20:FF:000005">
    <property type="entry name" value="Dynein axonemal heavy chain 6"/>
    <property type="match status" value="1"/>
</dbReference>
<dbReference type="GO" id="GO:0045505">
    <property type="term" value="F:dynein intermediate chain binding"/>
    <property type="evidence" value="ECO:0007669"/>
    <property type="project" value="InterPro"/>
</dbReference>
<dbReference type="Proteomes" id="UP000007646">
    <property type="component" value="Unassembled WGS sequence"/>
</dbReference>
<dbReference type="Gene3D" id="1.10.8.720">
    <property type="entry name" value="Region D6 of dynein motor"/>
    <property type="match status" value="1"/>
</dbReference>
<reference evidence="12" key="2">
    <citation type="submission" date="2025-08" db="UniProtKB">
        <authorList>
            <consortium name="Ensembl"/>
        </authorList>
    </citation>
    <scope>IDENTIFICATION</scope>
    <source>
        <strain evidence="12">Isolate ISIS603380</strain>
    </source>
</reference>
<name>G3TTP3_LOXAF</name>
<dbReference type="InterPro" id="IPR004273">
    <property type="entry name" value="Dynein_heavy_D6_P-loop"/>
</dbReference>
<feature type="domain" description="Dynein heavy chain region D6 P-loop" evidence="9">
    <location>
        <begin position="200"/>
        <end position="316"/>
    </location>
</feature>
<evidence type="ECO:0000256" key="8">
    <source>
        <dbReference type="ARBA" id="ARBA00023273"/>
    </source>
</evidence>
<keyword evidence="7" id="KW-0206">Cytoskeleton</keyword>
<dbReference type="STRING" id="9785.ENSLAFP00000018951"/>
<dbReference type="FunFam" id="3.40.50.300:FF:000320">
    <property type="entry name" value="Dynein, axonemal, heavy chain 5"/>
    <property type="match status" value="1"/>
</dbReference>
<evidence type="ECO:0000256" key="3">
    <source>
        <dbReference type="ARBA" id="ARBA00022490"/>
    </source>
</evidence>